<protein>
    <submittedName>
        <fullName evidence="1">Uncharacterized protein</fullName>
    </submittedName>
</protein>
<dbReference type="EMBL" id="BSPL01000007">
    <property type="protein sequence ID" value="GLS68723.1"/>
    <property type="molecule type" value="Genomic_DNA"/>
</dbReference>
<proteinExistence type="predicted"/>
<dbReference type="RefSeq" id="WP_238199819.1">
    <property type="nucleotide sequence ID" value="NZ_BPQZ01000048.1"/>
</dbReference>
<dbReference type="AlphaFoldDB" id="A0AA37TCP7"/>
<sequence length="303" mass="33522">MDRSMENVMVVATTQPPRDAIKQLNLWRKESKELIEEATVTIKAEQTFQAGIGSVIAKLEGIMMGAPGIPIPEKGGHLAPEQGDEDVEDQGAAPQFEIPEFSWGNSIEGKILEALGDGPKTIRETMAAVVAKGADTNWHGVYNVMLTGRQSLVRQGLILFDNSIKPGRARLNPDYVPPAQPYDDFVGRIHELDDTLEPKHKPVVELFAEGLKLHTIEIRKNNGGKRLHANRTWNLVRDKGLIGAIETIVTGPETLGYSTMIKIGRADLLAEKIVIDHPHLFSDVAVEAAQRRWKKMFPDEDSE</sequence>
<comment type="caution">
    <text evidence="1">The sequence shown here is derived from an EMBL/GenBank/DDBJ whole genome shotgun (WGS) entry which is preliminary data.</text>
</comment>
<keyword evidence="2" id="KW-1185">Reference proteome</keyword>
<dbReference type="Proteomes" id="UP001157440">
    <property type="component" value="Unassembled WGS sequence"/>
</dbReference>
<gene>
    <name evidence="1" type="ORF">GCM10007890_07350</name>
</gene>
<organism evidence="1 2">
    <name type="scientific">Methylobacterium tardum</name>
    <dbReference type="NCBI Taxonomy" id="374432"/>
    <lineage>
        <taxon>Bacteria</taxon>
        <taxon>Pseudomonadati</taxon>
        <taxon>Pseudomonadota</taxon>
        <taxon>Alphaproteobacteria</taxon>
        <taxon>Hyphomicrobiales</taxon>
        <taxon>Methylobacteriaceae</taxon>
        <taxon>Methylobacterium</taxon>
    </lineage>
</organism>
<evidence type="ECO:0000313" key="1">
    <source>
        <dbReference type="EMBL" id="GLS68723.1"/>
    </source>
</evidence>
<accession>A0AA37TCP7</accession>
<reference evidence="2" key="1">
    <citation type="journal article" date="2019" name="Int. J. Syst. Evol. Microbiol.">
        <title>The Global Catalogue of Microorganisms (GCM) 10K type strain sequencing project: providing services to taxonomists for standard genome sequencing and annotation.</title>
        <authorList>
            <consortium name="The Broad Institute Genomics Platform"/>
            <consortium name="The Broad Institute Genome Sequencing Center for Infectious Disease"/>
            <person name="Wu L."/>
            <person name="Ma J."/>
        </authorList>
    </citation>
    <scope>NUCLEOTIDE SEQUENCE [LARGE SCALE GENOMIC DNA]</scope>
    <source>
        <strain evidence="2">NBRC 103632</strain>
    </source>
</reference>
<evidence type="ECO:0000313" key="2">
    <source>
        <dbReference type="Proteomes" id="UP001157440"/>
    </source>
</evidence>
<name>A0AA37TCP7_9HYPH</name>